<evidence type="ECO:0000313" key="2">
    <source>
        <dbReference type="EMBL" id="SNQ59604.1"/>
    </source>
</evidence>
<name>A0A284VK03_9EURY</name>
<feature type="domain" description="Smr" evidence="1">
    <location>
        <begin position="15"/>
        <end position="85"/>
    </location>
</feature>
<sequence>MARYDVDIFNRCIEVDLHGYSRRTACMVAREKIKEAYEHGFRYVRLIHGAANVQHKEDGGSIKFALRTMLKSGELARWAEERDSKNHKISDGSIVFSLRKNPSPVDGEWKDMPIDEY</sequence>
<evidence type="ECO:0000259" key="1">
    <source>
        <dbReference type="Pfam" id="PF01713"/>
    </source>
</evidence>
<dbReference type="InterPro" id="IPR036063">
    <property type="entry name" value="Smr_dom_sf"/>
</dbReference>
<dbReference type="InterPro" id="IPR002625">
    <property type="entry name" value="Smr_dom"/>
</dbReference>
<dbReference type="AlphaFoldDB" id="A0A284VK03"/>
<proteinExistence type="predicted"/>
<evidence type="ECO:0000313" key="3">
    <source>
        <dbReference type="Proteomes" id="UP000218615"/>
    </source>
</evidence>
<dbReference type="Proteomes" id="UP000218615">
    <property type="component" value="Unassembled WGS sequence"/>
</dbReference>
<keyword evidence="3" id="KW-1185">Reference proteome</keyword>
<dbReference type="SUPFAM" id="SSF160443">
    <property type="entry name" value="SMR domain-like"/>
    <property type="match status" value="1"/>
</dbReference>
<reference evidence="3" key="1">
    <citation type="submission" date="2017-06" db="EMBL/GenBank/DDBJ databases">
        <authorList>
            <person name="Cremers G."/>
        </authorList>
    </citation>
    <scope>NUCLEOTIDE SEQUENCE [LARGE SCALE GENOMIC DNA]</scope>
</reference>
<gene>
    <name evidence="2" type="ORF">MNV_1240002</name>
</gene>
<dbReference type="OrthoDB" id="145890at2157"/>
<dbReference type="Pfam" id="PF01713">
    <property type="entry name" value="Smr"/>
    <property type="match status" value="1"/>
</dbReference>
<dbReference type="EMBL" id="FZMP01000029">
    <property type="protein sequence ID" value="SNQ59604.1"/>
    <property type="molecule type" value="Genomic_DNA"/>
</dbReference>
<dbReference type="RefSeq" id="WP_096203948.1">
    <property type="nucleotide sequence ID" value="NZ_FZMP01000029.1"/>
</dbReference>
<protein>
    <recommendedName>
        <fullName evidence="1">Smr domain-containing protein</fullName>
    </recommendedName>
</protein>
<organism evidence="2 3">
    <name type="scientific">Candidatus Methanoperedens nitratireducens</name>
    <dbReference type="NCBI Taxonomy" id="1392998"/>
    <lineage>
        <taxon>Archaea</taxon>
        <taxon>Methanobacteriati</taxon>
        <taxon>Methanobacteriota</taxon>
        <taxon>Stenosarchaea group</taxon>
        <taxon>Methanomicrobia</taxon>
        <taxon>Methanosarcinales</taxon>
        <taxon>ANME-2 cluster</taxon>
        <taxon>Candidatus Methanoperedentaceae</taxon>
        <taxon>Candidatus Methanoperedens</taxon>
    </lineage>
</organism>
<accession>A0A284VK03</accession>
<dbReference type="Gene3D" id="3.30.1370.110">
    <property type="match status" value="1"/>
</dbReference>